<dbReference type="InterPro" id="IPR015927">
    <property type="entry name" value="Peptidase_S24_S26A/B/C"/>
</dbReference>
<organism evidence="9 10">
    <name type="scientific">Cellulomonas iranensis</name>
    <dbReference type="NCBI Taxonomy" id="76862"/>
    <lineage>
        <taxon>Bacteria</taxon>
        <taxon>Bacillati</taxon>
        <taxon>Actinomycetota</taxon>
        <taxon>Actinomycetes</taxon>
        <taxon>Micrococcales</taxon>
        <taxon>Cellulomonadaceae</taxon>
        <taxon>Cellulomonas</taxon>
    </lineage>
</organism>
<keyword evidence="2" id="KW-0645">Protease</keyword>
<sequence>MLRAARTAAGWAVLGVVVLLLWPTNLGGCTSFTLVSGHSMEPTYRTGDIVVARCGVPQVGDVVIYRPAALDGARIIHRVIGGDPDGWRLQGDNNDAADPFTPTQDEVVGVEVLHVPRLGLAVGWAATPGVWASVLVLALALVVWPSAPRVRT</sequence>
<dbReference type="EMBL" id="JAUSVM010000001">
    <property type="protein sequence ID" value="MDQ0424716.1"/>
    <property type="molecule type" value="Genomic_DNA"/>
</dbReference>
<dbReference type="EC" id="3.4.21.89" evidence="6"/>
<reference evidence="9 10" key="1">
    <citation type="submission" date="2023-07" db="EMBL/GenBank/DDBJ databases">
        <title>Sequencing the genomes of 1000 actinobacteria strains.</title>
        <authorList>
            <person name="Klenk H.-P."/>
        </authorList>
    </citation>
    <scope>NUCLEOTIDE SEQUENCE [LARGE SCALE GENOMIC DNA]</scope>
    <source>
        <strain evidence="9 10">DSM 14785</strain>
    </source>
</reference>
<keyword evidence="9" id="KW-0378">Hydrolase</keyword>
<dbReference type="InterPro" id="IPR001733">
    <property type="entry name" value="Peptidase_S26B"/>
</dbReference>
<dbReference type="NCBIfam" id="TIGR02228">
    <property type="entry name" value="sigpep_I_arch"/>
    <property type="match status" value="1"/>
</dbReference>
<keyword evidence="10" id="KW-1185">Reference proteome</keyword>
<evidence type="ECO:0000313" key="10">
    <source>
        <dbReference type="Proteomes" id="UP001240250"/>
    </source>
</evidence>
<protein>
    <recommendedName>
        <fullName evidence="6">Signal peptidase I</fullName>
        <ecNumber evidence="6">3.4.21.89</ecNumber>
    </recommendedName>
</protein>
<comment type="subcellular location">
    <subcellularLocation>
        <location evidence="1">Membrane</location>
    </subcellularLocation>
</comment>
<evidence type="ECO:0000256" key="5">
    <source>
        <dbReference type="ARBA" id="ARBA00023136"/>
    </source>
</evidence>
<dbReference type="SUPFAM" id="SSF51306">
    <property type="entry name" value="LexA/Signal peptidase"/>
    <property type="match status" value="1"/>
</dbReference>
<evidence type="ECO:0000313" key="9">
    <source>
        <dbReference type="EMBL" id="MDQ0424716.1"/>
    </source>
</evidence>
<evidence type="ECO:0000259" key="8">
    <source>
        <dbReference type="Pfam" id="PF00717"/>
    </source>
</evidence>
<keyword evidence="3 7" id="KW-0812">Transmembrane</keyword>
<evidence type="ECO:0000256" key="2">
    <source>
        <dbReference type="ARBA" id="ARBA00022670"/>
    </source>
</evidence>
<evidence type="ECO:0000256" key="6">
    <source>
        <dbReference type="NCBIfam" id="TIGR02228"/>
    </source>
</evidence>
<dbReference type="InterPro" id="IPR036286">
    <property type="entry name" value="LexA/Signal_pep-like_sf"/>
</dbReference>
<proteinExistence type="predicted"/>
<evidence type="ECO:0000256" key="3">
    <source>
        <dbReference type="ARBA" id="ARBA00022692"/>
    </source>
</evidence>
<dbReference type="RefSeq" id="WP_307416060.1">
    <property type="nucleotide sequence ID" value="NZ_JAUSVM010000001.1"/>
</dbReference>
<feature type="domain" description="Peptidase S24/S26A/S26B/S26C" evidence="8">
    <location>
        <begin position="29"/>
        <end position="107"/>
    </location>
</feature>
<comment type="caution">
    <text evidence="9">The sequence shown here is derived from an EMBL/GenBank/DDBJ whole genome shotgun (WGS) entry which is preliminary data.</text>
</comment>
<feature type="transmembrane region" description="Helical" evidence="7">
    <location>
        <begin position="121"/>
        <end position="144"/>
    </location>
</feature>
<accession>A0ABU0GJ38</accession>
<dbReference type="Proteomes" id="UP001240250">
    <property type="component" value="Unassembled WGS sequence"/>
</dbReference>
<name>A0ABU0GJ38_9CELL</name>
<evidence type="ECO:0000256" key="7">
    <source>
        <dbReference type="SAM" id="Phobius"/>
    </source>
</evidence>
<evidence type="ECO:0000256" key="4">
    <source>
        <dbReference type="ARBA" id="ARBA00022989"/>
    </source>
</evidence>
<gene>
    <name evidence="9" type="ORF">JO380_001097</name>
</gene>
<dbReference type="Gene3D" id="2.10.109.10">
    <property type="entry name" value="Umud Fragment, subunit A"/>
    <property type="match status" value="1"/>
</dbReference>
<dbReference type="GO" id="GO:0016787">
    <property type="term" value="F:hydrolase activity"/>
    <property type="evidence" value="ECO:0007669"/>
    <property type="project" value="UniProtKB-KW"/>
</dbReference>
<dbReference type="Pfam" id="PF00717">
    <property type="entry name" value="Peptidase_S24"/>
    <property type="match status" value="1"/>
</dbReference>
<evidence type="ECO:0000256" key="1">
    <source>
        <dbReference type="ARBA" id="ARBA00004370"/>
    </source>
</evidence>
<keyword evidence="4 7" id="KW-1133">Transmembrane helix</keyword>
<keyword evidence="5 7" id="KW-0472">Membrane</keyword>
<dbReference type="CDD" id="cd06462">
    <property type="entry name" value="Peptidase_S24_S26"/>
    <property type="match status" value="1"/>
</dbReference>